<feature type="compositionally biased region" description="Basic and acidic residues" evidence="1">
    <location>
        <begin position="87"/>
        <end position="103"/>
    </location>
</feature>
<keyword evidence="4" id="KW-1185">Reference proteome</keyword>
<feature type="signal peptide" evidence="2">
    <location>
        <begin position="1"/>
        <end position="33"/>
    </location>
</feature>
<dbReference type="Proteomes" id="UP000077266">
    <property type="component" value="Unassembled WGS sequence"/>
</dbReference>
<evidence type="ECO:0000313" key="4">
    <source>
        <dbReference type="Proteomes" id="UP000077266"/>
    </source>
</evidence>
<sequence length="179" mass="20142">MRSSWIGIRARLPHLCPILSHLVLSAPLDSTDAHNRVQVLLPSPLTPPDDGPPAVPLPPPETPPKVKARVIAVTRSRPVANPTNQPEQHRRSEEPNLSQRERPRFVGAVGLRKSNDEQLQKLQRPRIQLNSSLRVQRSSRPLLCRPVDRYRMSGRRAPLACQVFRLNFPLPRATAVGRM</sequence>
<protein>
    <submittedName>
        <fullName evidence="3">Uncharacterized protein</fullName>
    </submittedName>
</protein>
<organism evidence="3 4">
    <name type="scientific">Exidia glandulosa HHB12029</name>
    <dbReference type="NCBI Taxonomy" id="1314781"/>
    <lineage>
        <taxon>Eukaryota</taxon>
        <taxon>Fungi</taxon>
        <taxon>Dikarya</taxon>
        <taxon>Basidiomycota</taxon>
        <taxon>Agaricomycotina</taxon>
        <taxon>Agaricomycetes</taxon>
        <taxon>Auriculariales</taxon>
        <taxon>Exidiaceae</taxon>
        <taxon>Exidia</taxon>
    </lineage>
</organism>
<dbReference type="AlphaFoldDB" id="A0A165IUJ5"/>
<feature type="region of interest" description="Disordered" evidence="1">
    <location>
        <begin position="40"/>
        <end position="103"/>
    </location>
</feature>
<feature type="compositionally biased region" description="Pro residues" evidence="1">
    <location>
        <begin position="44"/>
        <end position="63"/>
    </location>
</feature>
<keyword evidence="2" id="KW-0732">Signal</keyword>
<feature type="chain" id="PRO_5007859498" evidence="2">
    <location>
        <begin position="34"/>
        <end position="179"/>
    </location>
</feature>
<evidence type="ECO:0000313" key="3">
    <source>
        <dbReference type="EMBL" id="KZV93891.1"/>
    </source>
</evidence>
<reference evidence="3 4" key="1">
    <citation type="journal article" date="2016" name="Mol. Biol. Evol.">
        <title>Comparative Genomics of Early-Diverging Mushroom-Forming Fungi Provides Insights into the Origins of Lignocellulose Decay Capabilities.</title>
        <authorList>
            <person name="Nagy L.G."/>
            <person name="Riley R."/>
            <person name="Tritt A."/>
            <person name="Adam C."/>
            <person name="Daum C."/>
            <person name="Floudas D."/>
            <person name="Sun H."/>
            <person name="Yadav J.S."/>
            <person name="Pangilinan J."/>
            <person name="Larsson K.H."/>
            <person name="Matsuura K."/>
            <person name="Barry K."/>
            <person name="Labutti K."/>
            <person name="Kuo R."/>
            <person name="Ohm R.A."/>
            <person name="Bhattacharya S.S."/>
            <person name="Shirouzu T."/>
            <person name="Yoshinaga Y."/>
            <person name="Martin F.M."/>
            <person name="Grigoriev I.V."/>
            <person name="Hibbett D.S."/>
        </authorList>
    </citation>
    <scope>NUCLEOTIDE SEQUENCE [LARGE SCALE GENOMIC DNA]</scope>
    <source>
        <strain evidence="3 4">HHB12029</strain>
    </source>
</reference>
<dbReference type="EMBL" id="KV425982">
    <property type="protein sequence ID" value="KZV93891.1"/>
    <property type="molecule type" value="Genomic_DNA"/>
</dbReference>
<evidence type="ECO:0000256" key="1">
    <source>
        <dbReference type="SAM" id="MobiDB-lite"/>
    </source>
</evidence>
<name>A0A165IUJ5_EXIGL</name>
<accession>A0A165IUJ5</accession>
<gene>
    <name evidence="3" type="ORF">EXIGLDRAFT_835389</name>
</gene>
<evidence type="ECO:0000256" key="2">
    <source>
        <dbReference type="SAM" id="SignalP"/>
    </source>
</evidence>
<feature type="non-terminal residue" evidence="3">
    <location>
        <position position="179"/>
    </location>
</feature>
<proteinExistence type="predicted"/>
<dbReference type="InParanoid" id="A0A165IUJ5"/>